<protein>
    <recommendedName>
        <fullName evidence="4">DUF885 domain-containing protein</fullName>
    </recommendedName>
</protein>
<dbReference type="HOGENOM" id="CLU_028527_0_0_5"/>
<dbReference type="eggNOG" id="COG4805">
    <property type="taxonomic scope" value="Bacteria"/>
</dbReference>
<name>A0A097EDF3_9SPHN</name>
<gene>
    <name evidence="2" type="ORF">MC45_03125</name>
</gene>
<dbReference type="RefSeq" id="WP_038659387.1">
    <property type="nucleotide sequence ID" value="NZ_CP009571.1"/>
</dbReference>
<dbReference type="EMBL" id="CP009571">
    <property type="protein sequence ID" value="AIT05560.1"/>
    <property type="molecule type" value="Genomic_DNA"/>
</dbReference>
<dbReference type="KEGG" id="stax:MC45_03125"/>
<dbReference type="Pfam" id="PF05960">
    <property type="entry name" value="DUF885"/>
    <property type="match status" value="1"/>
</dbReference>
<feature type="signal peptide" evidence="1">
    <location>
        <begin position="1"/>
        <end position="23"/>
    </location>
</feature>
<keyword evidence="1" id="KW-0732">Signal</keyword>
<dbReference type="Proteomes" id="UP000033200">
    <property type="component" value="Chromosome"/>
</dbReference>
<dbReference type="AlphaFoldDB" id="A0A097EDF3"/>
<dbReference type="STRING" id="1549858.MC45_03125"/>
<keyword evidence="3" id="KW-1185">Reference proteome</keyword>
<dbReference type="PANTHER" id="PTHR33361:SF15">
    <property type="entry name" value="DUF885 FAMILY LIPOPROTEIN"/>
    <property type="match status" value="1"/>
</dbReference>
<proteinExistence type="predicted"/>
<dbReference type="InterPro" id="IPR010281">
    <property type="entry name" value="DUF885"/>
</dbReference>
<evidence type="ECO:0000313" key="2">
    <source>
        <dbReference type="EMBL" id="AIT05560.1"/>
    </source>
</evidence>
<feature type="chain" id="PRO_5001934152" description="DUF885 domain-containing protein" evidence="1">
    <location>
        <begin position="24"/>
        <end position="578"/>
    </location>
</feature>
<evidence type="ECO:0000256" key="1">
    <source>
        <dbReference type="SAM" id="SignalP"/>
    </source>
</evidence>
<dbReference type="PROSITE" id="PS51257">
    <property type="entry name" value="PROKAR_LIPOPROTEIN"/>
    <property type="match status" value="1"/>
</dbReference>
<evidence type="ECO:0008006" key="4">
    <source>
        <dbReference type="Google" id="ProtNLM"/>
    </source>
</evidence>
<accession>A0A097EDF3</accession>
<evidence type="ECO:0000313" key="3">
    <source>
        <dbReference type="Proteomes" id="UP000033200"/>
    </source>
</evidence>
<reference evidence="2 3" key="1">
    <citation type="submission" date="2014-09" db="EMBL/GenBank/DDBJ databases">
        <title>Using Illumina technology Improving SMRT sequencing Genome Assembly by RASTools.</title>
        <authorList>
            <person name="Zhou Y."/>
            <person name="Ma T."/>
            <person name="Liu T."/>
        </authorList>
    </citation>
    <scope>NUCLEOTIDE SEQUENCE [LARGE SCALE GENOMIC DNA]</scope>
    <source>
        <strain evidence="2 3">ATCC 55669</strain>
    </source>
</reference>
<organism evidence="2 3">
    <name type="scientific">Sphingomonas taxi</name>
    <dbReference type="NCBI Taxonomy" id="1549858"/>
    <lineage>
        <taxon>Bacteria</taxon>
        <taxon>Pseudomonadati</taxon>
        <taxon>Pseudomonadota</taxon>
        <taxon>Alphaproteobacteria</taxon>
        <taxon>Sphingomonadales</taxon>
        <taxon>Sphingomonadaceae</taxon>
        <taxon>Sphingomonas</taxon>
    </lineage>
</organism>
<sequence length="578" mass="63464">MRIFVAASLLALAVAGCSGGAPSATNESAAAQPAHSNGFAQFRDGFIEGWFKLDPANAVYQGRHDFDGQLPDWSGAGLQRQSAFLHHAIDRARAFGDADLSPDERFERDYLIRVAEGKLFWLEDADQPHSNPAYYVGGGLDPNVYIARPYADAPTRLKALIAFFGRVPAAAQAIRANLKTPMPRSFIDYGVAGFNGFADYYVGDARKAFADVRDPALQAQLKTSSAAASKAVRDLGGWLAAQRGTATDDFALGADRFQRMVRATEGVDASLATLEAAGRADLKRNQDALAAACKQFAPGQTIPACIDKMNANKSADGPVAEARRQIPTLRAFVVAKDLVTIPGTEEAKVEESPPYNRQNSAYIDPAGPYEKNVPSVYYISPPDPSWDKKTQDAFVPGKKDLLFTSVHEVMPGHFLQFLHANRSKSMFGRVFVGYAFAEGWAHYAEEMMWEAGLDNGDPETHIGQISNALLRDCRFLSAIGMHARGMTQEQSLKMFREQCYQDEGNSRQQAARGTYDPAYLNYTLGKLMIRKLRDDWTATRGGRKAWKAFHDQFLSYGGPAIPLVRQRMMGEETARAVF</sequence>
<dbReference type="PANTHER" id="PTHR33361">
    <property type="entry name" value="GLR0591 PROTEIN"/>
    <property type="match status" value="1"/>
</dbReference>